<organism evidence="4 5">
    <name type="scientific">Schizopora paradoxa</name>
    <dbReference type="NCBI Taxonomy" id="27342"/>
    <lineage>
        <taxon>Eukaryota</taxon>
        <taxon>Fungi</taxon>
        <taxon>Dikarya</taxon>
        <taxon>Basidiomycota</taxon>
        <taxon>Agaricomycotina</taxon>
        <taxon>Agaricomycetes</taxon>
        <taxon>Hymenochaetales</taxon>
        <taxon>Schizoporaceae</taxon>
        <taxon>Schizopora</taxon>
    </lineage>
</organism>
<feature type="domain" description="GST C-terminal" evidence="3">
    <location>
        <begin position="99"/>
        <end position="232"/>
    </location>
</feature>
<dbReference type="PANTHER" id="PTHR43968">
    <property type="match status" value="1"/>
</dbReference>
<dbReference type="SUPFAM" id="SSF47616">
    <property type="entry name" value="GST C-terminal domain-like"/>
    <property type="match status" value="1"/>
</dbReference>
<dbReference type="InterPro" id="IPR010987">
    <property type="entry name" value="Glutathione-S-Trfase_C-like"/>
</dbReference>
<dbReference type="PROSITE" id="PS50405">
    <property type="entry name" value="GST_CTER"/>
    <property type="match status" value="1"/>
</dbReference>
<dbReference type="InterPro" id="IPR036249">
    <property type="entry name" value="Thioredoxin-like_sf"/>
</dbReference>
<dbReference type="InterPro" id="IPR040079">
    <property type="entry name" value="Glutathione_S-Trfase"/>
</dbReference>
<keyword evidence="1" id="KW-0560">Oxidoreductase</keyword>
<dbReference type="InterPro" id="IPR050983">
    <property type="entry name" value="GST_Omega/HSP26"/>
</dbReference>
<keyword evidence="5" id="KW-1185">Reference proteome</keyword>
<evidence type="ECO:0000259" key="3">
    <source>
        <dbReference type="PROSITE" id="PS50405"/>
    </source>
</evidence>
<dbReference type="InterPro" id="IPR036282">
    <property type="entry name" value="Glutathione-S-Trfase_C_sf"/>
</dbReference>
<dbReference type="Gene3D" id="3.40.30.10">
    <property type="entry name" value="Glutaredoxin"/>
    <property type="match status" value="1"/>
</dbReference>
<dbReference type="STRING" id="27342.A0A0H2R276"/>
<accession>A0A0H2R276</accession>
<dbReference type="Gene3D" id="1.20.1050.10">
    <property type="match status" value="1"/>
</dbReference>
<name>A0A0H2R276_9AGAM</name>
<reference evidence="4 5" key="1">
    <citation type="submission" date="2015-04" db="EMBL/GenBank/DDBJ databases">
        <title>Complete genome sequence of Schizopora paradoxa KUC8140, a cosmopolitan wood degrader in East Asia.</title>
        <authorList>
            <consortium name="DOE Joint Genome Institute"/>
            <person name="Min B."/>
            <person name="Park H."/>
            <person name="Jang Y."/>
            <person name="Kim J.-J."/>
            <person name="Kim K.H."/>
            <person name="Pangilinan J."/>
            <person name="Lipzen A."/>
            <person name="Riley R."/>
            <person name="Grigoriev I.V."/>
            <person name="Spatafora J.W."/>
            <person name="Choi I.-G."/>
        </authorList>
    </citation>
    <scope>NUCLEOTIDE SEQUENCE [LARGE SCALE GENOMIC DNA]</scope>
    <source>
        <strain evidence="4 5">KUC8140</strain>
    </source>
</reference>
<dbReference type="SFLD" id="SFLDS00019">
    <property type="entry name" value="Glutathione_Transferase_(cytos"/>
    <property type="match status" value="1"/>
</dbReference>
<gene>
    <name evidence="4" type="ORF">SCHPADRAFT_883378</name>
</gene>
<dbReference type="AlphaFoldDB" id="A0A0H2R276"/>
<dbReference type="Pfam" id="PF13417">
    <property type="entry name" value="GST_N_3"/>
    <property type="match status" value="1"/>
</dbReference>
<dbReference type="PROSITE" id="PS50404">
    <property type="entry name" value="GST_NTER"/>
    <property type="match status" value="1"/>
</dbReference>
<keyword evidence="4" id="KW-0808">Transferase</keyword>
<dbReference type="OrthoDB" id="202840at2759"/>
<feature type="domain" description="GST N-terminal" evidence="2">
    <location>
        <begin position="3"/>
        <end position="94"/>
    </location>
</feature>
<dbReference type="SFLD" id="SFLDG00358">
    <property type="entry name" value="Main_(cytGST)"/>
    <property type="match status" value="1"/>
</dbReference>
<dbReference type="PRINTS" id="PR01625">
    <property type="entry name" value="GSTRNSFRASEO"/>
</dbReference>
<dbReference type="InterPro" id="IPR004045">
    <property type="entry name" value="Glutathione_S-Trfase_N"/>
</dbReference>
<protein>
    <submittedName>
        <fullName evidence="4">Glutathione S-transferase</fullName>
    </submittedName>
</protein>
<dbReference type="EMBL" id="KQ086258">
    <property type="protein sequence ID" value="KLO05880.1"/>
    <property type="molecule type" value="Genomic_DNA"/>
</dbReference>
<dbReference type="GO" id="GO:0005737">
    <property type="term" value="C:cytoplasm"/>
    <property type="evidence" value="ECO:0007669"/>
    <property type="project" value="InterPro"/>
</dbReference>
<dbReference type="Proteomes" id="UP000053477">
    <property type="component" value="Unassembled WGS sequence"/>
</dbReference>
<dbReference type="GO" id="GO:0004364">
    <property type="term" value="F:glutathione transferase activity"/>
    <property type="evidence" value="ECO:0007669"/>
    <property type="project" value="InterPro"/>
</dbReference>
<dbReference type="CDD" id="cd00570">
    <property type="entry name" value="GST_N_family"/>
    <property type="match status" value="1"/>
</dbReference>
<dbReference type="GO" id="GO:0045174">
    <property type="term" value="F:glutathione dehydrogenase (ascorbate) activity"/>
    <property type="evidence" value="ECO:0007669"/>
    <property type="project" value="UniProtKB-ARBA"/>
</dbReference>
<sequence length="238" mass="26325">MSKQLTLYTARSCPYAQRVEIALAEVGANFTRFEVDLQNKPVWYAPQVNPASKVPAAAYGGPEVPPDQPSPESVKIAESLVLLEFVADLHPESPLLPKDPVQRAKARFFIDAISKIPSSWHAFMSRGESPDALIGSLESIQNLLSEGKEFAVGDEFTTADAAIAPFLARIATTLGNDIGVFAEGEGKKVYEAIWKSPKFVKLQKYYENVTARESFQKTWNEQLIKDRMSARFASKRAT</sequence>
<evidence type="ECO:0000313" key="4">
    <source>
        <dbReference type="EMBL" id="KLO05880.1"/>
    </source>
</evidence>
<dbReference type="InParanoid" id="A0A0H2R276"/>
<dbReference type="PANTHER" id="PTHR43968:SF6">
    <property type="entry name" value="GLUTATHIONE S-TRANSFERASE OMEGA"/>
    <property type="match status" value="1"/>
</dbReference>
<evidence type="ECO:0000313" key="5">
    <source>
        <dbReference type="Proteomes" id="UP000053477"/>
    </source>
</evidence>
<dbReference type="SUPFAM" id="SSF52833">
    <property type="entry name" value="Thioredoxin-like"/>
    <property type="match status" value="1"/>
</dbReference>
<evidence type="ECO:0000256" key="1">
    <source>
        <dbReference type="ARBA" id="ARBA00023002"/>
    </source>
</evidence>
<evidence type="ECO:0000259" key="2">
    <source>
        <dbReference type="PROSITE" id="PS50404"/>
    </source>
</evidence>
<dbReference type="InterPro" id="IPR005442">
    <property type="entry name" value="GST_omega"/>
</dbReference>
<proteinExistence type="predicted"/>